<dbReference type="GO" id="GO:0003677">
    <property type="term" value="F:DNA binding"/>
    <property type="evidence" value="ECO:0007669"/>
    <property type="project" value="UniProtKB-KW"/>
</dbReference>
<keyword evidence="4" id="KW-1185">Reference proteome</keyword>
<evidence type="ECO:0000313" key="4">
    <source>
        <dbReference type="Proteomes" id="UP001515100"/>
    </source>
</evidence>
<dbReference type="InterPro" id="IPR010982">
    <property type="entry name" value="Lambda_DNA-bd_dom_sf"/>
</dbReference>
<dbReference type="Pfam" id="PF01381">
    <property type="entry name" value="HTH_3"/>
    <property type="match status" value="1"/>
</dbReference>
<dbReference type="PANTHER" id="PTHR46797:SF1">
    <property type="entry name" value="METHYLPHOSPHONATE SYNTHASE"/>
    <property type="match status" value="1"/>
</dbReference>
<dbReference type="InterPro" id="IPR013096">
    <property type="entry name" value="Cupin_2"/>
</dbReference>
<feature type="domain" description="HTH cro/C1-type" evidence="2">
    <location>
        <begin position="15"/>
        <end position="69"/>
    </location>
</feature>
<dbReference type="CDD" id="cd02209">
    <property type="entry name" value="cupin_XRE_C"/>
    <property type="match status" value="1"/>
</dbReference>
<dbReference type="SUPFAM" id="SSF47413">
    <property type="entry name" value="lambda repressor-like DNA-binding domains"/>
    <property type="match status" value="1"/>
</dbReference>
<dbReference type="PROSITE" id="PS50943">
    <property type="entry name" value="HTH_CROC1"/>
    <property type="match status" value="1"/>
</dbReference>
<proteinExistence type="predicted"/>
<protein>
    <submittedName>
        <fullName evidence="3">Helix-turn-helix domain-containing protein</fullName>
    </submittedName>
</protein>
<dbReference type="Pfam" id="PF07883">
    <property type="entry name" value="Cupin_2"/>
    <property type="match status" value="1"/>
</dbReference>
<dbReference type="Gene3D" id="2.60.120.10">
    <property type="entry name" value="Jelly Rolls"/>
    <property type="match status" value="1"/>
</dbReference>
<dbReference type="EMBL" id="SDPP02000002">
    <property type="protein sequence ID" value="KAA1378579.1"/>
    <property type="molecule type" value="Genomic_DNA"/>
</dbReference>
<dbReference type="InterPro" id="IPR011051">
    <property type="entry name" value="RmlC_Cupin_sf"/>
</dbReference>
<name>A0A641AN69_9ACTN</name>
<dbReference type="OrthoDB" id="513181at2"/>
<accession>A0A641AN69</accession>
<evidence type="ECO:0000256" key="1">
    <source>
        <dbReference type="ARBA" id="ARBA00023125"/>
    </source>
</evidence>
<sequence>MTQTSEIETLVRQRIRALRVARGWSLDDLADRCFFSASTLSRMETGHRRIGLDQLMVLARELGTSIDQLVEPEDDEDVVIRPVRDESRGRTVWSLTRDQGPHGVKVLRMRLTQPPARAEDGDLPVHPGRDWLTVLSGTLLLVLGDRTIRIEAGQAAEFSTMVPHSFGAEGGPAEVIMMLDPEGERTHRAR</sequence>
<dbReference type="PANTHER" id="PTHR46797">
    <property type="entry name" value="HTH-TYPE TRANSCRIPTIONAL REGULATOR"/>
    <property type="match status" value="1"/>
</dbReference>
<dbReference type="Gene3D" id="1.10.260.40">
    <property type="entry name" value="lambda repressor-like DNA-binding domains"/>
    <property type="match status" value="1"/>
</dbReference>
<keyword evidence="1" id="KW-0238">DNA-binding</keyword>
<dbReference type="SUPFAM" id="SSF51182">
    <property type="entry name" value="RmlC-like cupins"/>
    <property type="match status" value="1"/>
</dbReference>
<dbReference type="SMART" id="SM00530">
    <property type="entry name" value="HTH_XRE"/>
    <property type="match status" value="1"/>
</dbReference>
<reference evidence="3" key="1">
    <citation type="submission" date="2019-09" db="EMBL/GenBank/DDBJ databases">
        <authorList>
            <person name="Li J."/>
        </authorList>
    </citation>
    <scope>NUCLEOTIDE SEQUENCE [LARGE SCALE GENOMIC DNA]</scope>
    <source>
        <strain evidence="3">NRBC 14897</strain>
    </source>
</reference>
<dbReference type="InterPro" id="IPR014710">
    <property type="entry name" value="RmlC-like_jellyroll"/>
</dbReference>
<gene>
    <name evidence="3" type="ORF">ESP62_009555</name>
</gene>
<dbReference type="InterPro" id="IPR001387">
    <property type="entry name" value="Cro/C1-type_HTH"/>
</dbReference>
<dbReference type="RefSeq" id="WP_129182383.1">
    <property type="nucleotide sequence ID" value="NZ_JAGIOG010000001.1"/>
</dbReference>
<organism evidence="3 4">
    <name type="scientific">Aeromicrobium fastidiosum</name>
    <dbReference type="NCBI Taxonomy" id="52699"/>
    <lineage>
        <taxon>Bacteria</taxon>
        <taxon>Bacillati</taxon>
        <taxon>Actinomycetota</taxon>
        <taxon>Actinomycetes</taxon>
        <taxon>Propionibacteriales</taxon>
        <taxon>Nocardioidaceae</taxon>
        <taxon>Aeromicrobium</taxon>
    </lineage>
</organism>
<dbReference type="GO" id="GO:0005829">
    <property type="term" value="C:cytosol"/>
    <property type="evidence" value="ECO:0007669"/>
    <property type="project" value="TreeGrafter"/>
</dbReference>
<dbReference type="InterPro" id="IPR050807">
    <property type="entry name" value="TransReg_Diox_bact_type"/>
</dbReference>
<dbReference type="Proteomes" id="UP001515100">
    <property type="component" value="Unassembled WGS sequence"/>
</dbReference>
<dbReference type="GO" id="GO:0003700">
    <property type="term" value="F:DNA-binding transcription factor activity"/>
    <property type="evidence" value="ECO:0007669"/>
    <property type="project" value="TreeGrafter"/>
</dbReference>
<evidence type="ECO:0000259" key="2">
    <source>
        <dbReference type="PROSITE" id="PS50943"/>
    </source>
</evidence>
<dbReference type="CDD" id="cd00093">
    <property type="entry name" value="HTH_XRE"/>
    <property type="match status" value="1"/>
</dbReference>
<comment type="caution">
    <text evidence="3">The sequence shown here is derived from an EMBL/GenBank/DDBJ whole genome shotgun (WGS) entry which is preliminary data.</text>
</comment>
<dbReference type="AlphaFoldDB" id="A0A641AN69"/>
<evidence type="ECO:0000313" key="3">
    <source>
        <dbReference type="EMBL" id="KAA1378579.1"/>
    </source>
</evidence>